<feature type="compositionally biased region" description="Low complexity" evidence="1">
    <location>
        <begin position="386"/>
        <end position="399"/>
    </location>
</feature>
<name>A0A1I1UWJ8_9ACTN</name>
<evidence type="ECO:0000256" key="1">
    <source>
        <dbReference type="SAM" id="MobiDB-lite"/>
    </source>
</evidence>
<dbReference type="AlphaFoldDB" id="A0A1I1UWJ8"/>
<accession>A0A1I1UWJ8</accession>
<feature type="region of interest" description="Disordered" evidence="1">
    <location>
        <begin position="1"/>
        <end position="31"/>
    </location>
</feature>
<reference evidence="2 3" key="1">
    <citation type="submission" date="2016-10" db="EMBL/GenBank/DDBJ databases">
        <authorList>
            <person name="de Groot N.N."/>
        </authorList>
    </citation>
    <scope>NUCLEOTIDE SEQUENCE [LARGE SCALE GENOMIC DNA]</scope>
    <source>
        <strain evidence="2 3">CGMCC 4.5739</strain>
    </source>
</reference>
<dbReference type="STRING" id="910347.SAMN05421773_12747"/>
<dbReference type="EMBL" id="FOLM01000027">
    <property type="protein sequence ID" value="SFD75064.1"/>
    <property type="molecule type" value="Genomic_DNA"/>
</dbReference>
<feature type="compositionally biased region" description="Basic and acidic residues" evidence="1">
    <location>
        <begin position="352"/>
        <end position="364"/>
    </location>
</feature>
<evidence type="ECO:0000313" key="2">
    <source>
        <dbReference type="EMBL" id="SFD75064.1"/>
    </source>
</evidence>
<keyword evidence="3" id="KW-1185">Reference proteome</keyword>
<proteinExistence type="predicted"/>
<gene>
    <name evidence="2" type="ORF">SAMN05421773_12747</name>
</gene>
<organism evidence="2 3">
    <name type="scientific">Streptomyces aidingensis</name>
    <dbReference type="NCBI Taxonomy" id="910347"/>
    <lineage>
        <taxon>Bacteria</taxon>
        <taxon>Bacillati</taxon>
        <taxon>Actinomycetota</taxon>
        <taxon>Actinomycetes</taxon>
        <taxon>Kitasatosporales</taxon>
        <taxon>Streptomycetaceae</taxon>
        <taxon>Streptomyces</taxon>
    </lineage>
</organism>
<feature type="compositionally biased region" description="Pro residues" evidence="1">
    <location>
        <begin position="20"/>
        <end position="30"/>
    </location>
</feature>
<feature type="region of interest" description="Disordered" evidence="1">
    <location>
        <begin position="346"/>
        <end position="445"/>
    </location>
</feature>
<feature type="compositionally biased region" description="Low complexity" evidence="1">
    <location>
        <begin position="122"/>
        <end position="143"/>
    </location>
</feature>
<feature type="region of interest" description="Disordered" evidence="1">
    <location>
        <begin position="112"/>
        <end position="189"/>
    </location>
</feature>
<feature type="region of interest" description="Disordered" evidence="1">
    <location>
        <begin position="202"/>
        <end position="236"/>
    </location>
</feature>
<feature type="compositionally biased region" description="Basic and acidic residues" evidence="1">
    <location>
        <begin position="202"/>
        <end position="217"/>
    </location>
</feature>
<evidence type="ECO:0000313" key="3">
    <source>
        <dbReference type="Proteomes" id="UP000199207"/>
    </source>
</evidence>
<feature type="compositionally biased region" description="Basic and acidic residues" evidence="1">
    <location>
        <begin position="400"/>
        <end position="426"/>
    </location>
</feature>
<feature type="compositionally biased region" description="Pro residues" evidence="1">
    <location>
        <begin position="144"/>
        <end position="154"/>
    </location>
</feature>
<sequence length="445" mass="46955">MLTAALPGPPPPAATATPGAPGPGLPPLPTPEQLAAQVWDTEFGLPARYRTVTHTDVLAELAQATPCLESLDHLTELAGQVLAVPGHAARLPSGGPAHQSNHQRYQPTTVAAGVGRSGRHGGVPVPAVAVPDPSAPGPADVPSHQPPPPAPATPGPGKHASRQPPLPGVPEPGQRPARPWPERPYGHVPSAHLPALIAQEEARAAEADQHARARAAEAGHLTVTAGTDAAPAARRDAERRRLLADADHHLARADRARAAHAAGERHLAAQQTLADRIKDRLGTVRSRLLGERADLHFLHGHLTALITAHRARLDLLERAATLHEAAAEGFLAPLRAELDLPRHLSTRQATDAARDRLPARKENDTAAAATAVQRLNRRARDHHAQAGRARARAAALRAEAALRERMPPPRAAAEEETRAAAHRSDHPQPAAGHPPTQHPGSRRSR</sequence>
<dbReference type="Proteomes" id="UP000199207">
    <property type="component" value="Unassembled WGS sequence"/>
</dbReference>
<protein>
    <submittedName>
        <fullName evidence="2">Uncharacterized protein</fullName>
    </submittedName>
</protein>